<gene>
    <name evidence="6" type="ORF">PACLA_8A037519</name>
</gene>
<dbReference type="OrthoDB" id="10006572at2759"/>
<dbReference type="PRINTS" id="PR00065">
    <property type="entry name" value="TEADOMAIN"/>
</dbReference>
<sequence>MSDDSDGLWSGEIEKSFQEALAIYPPCGRQKIMLSAKDKMYGRNELISRYIYMKTGKVRSRKQVASHIQVLARKKLRTNSGGRHSGGLLGRFTSEPVTPCFRLSHTVARNHEDRSQRSAPTSISDIIFQQKQPYSTSAFGQVSIANSEHSLGNTNEIFGPPELIPDSSNGKTPSNIPKSSPGSYFQNTRVCGSGEAAFSSAKMKYQDTFTWDVPGMLQAGADQEYVLNLAEGWQGEAKGHGPYPTTKTHWQSSLSNQGALLKSVKTYSQIELMTPPSDAPTLEDYLPVDSDQTCPSLEFPDIS</sequence>
<reference evidence="6" key="1">
    <citation type="submission" date="2020-04" db="EMBL/GenBank/DDBJ databases">
        <authorList>
            <person name="Alioto T."/>
            <person name="Alioto T."/>
            <person name="Gomez Garrido J."/>
        </authorList>
    </citation>
    <scope>NUCLEOTIDE SEQUENCE</scope>
    <source>
        <strain evidence="6">A484AB</strain>
    </source>
</reference>
<accession>A0A6S7H289</accession>
<dbReference type="GO" id="GO:0005634">
    <property type="term" value="C:nucleus"/>
    <property type="evidence" value="ECO:0007669"/>
    <property type="project" value="UniProtKB-SubCell"/>
</dbReference>
<keyword evidence="4" id="KW-0539">Nucleus</keyword>
<comment type="caution">
    <text evidence="6">The sequence shown here is derived from an EMBL/GenBank/DDBJ whole genome shotgun (WGS) entry which is preliminary data.</text>
</comment>
<dbReference type="PANTHER" id="PTHR11834">
    <property type="entry name" value="TRANSCRIPTIONAL ENHANCER FACTOR TEF RELATED"/>
    <property type="match status" value="1"/>
</dbReference>
<dbReference type="InterPro" id="IPR038096">
    <property type="entry name" value="TEA/ATTS_sf"/>
</dbReference>
<evidence type="ECO:0000256" key="5">
    <source>
        <dbReference type="SAM" id="MobiDB-lite"/>
    </source>
</evidence>
<dbReference type="SMART" id="SM00426">
    <property type="entry name" value="TEA"/>
    <property type="match status" value="1"/>
</dbReference>
<dbReference type="InterPro" id="IPR000818">
    <property type="entry name" value="TEA/ATTS_dom"/>
</dbReference>
<dbReference type="GO" id="GO:0005667">
    <property type="term" value="C:transcription regulator complex"/>
    <property type="evidence" value="ECO:0007669"/>
    <property type="project" value="TreeGrafter"/>
</dbReference>
<dbReference type="AlphaFoldDB" id="A0A6S7H289"/>
<name>A0A6S7H289_PARCT</name>
<dbReference type="GO" id="GO:0000981">
    <property type="term" value="F:DNA-binding transcription factor activity, RNA polymerase II-specific"/>
    <property type="evidence" value="ECO:0007669"/>
    <property type="project" value="TreeGrafter"/>
</dbReference>
<proteinExistence type="predicted"/>
<dbReference type="EMBL" id="CACRXK020002931">
    <property type="protein sequence ID" value="CAB3996709.1"/>
    <property type="molecule type" value="Genomic_DNA"/>
</dbReference>
<evidence type="ECO:0000313" key="7">
    <source>
        <dbReference type="Proteomes" id="UP001152795"/>
    </source>
</evidence>
<dbReference type="Proteomes" id="UP001152795">
    <property type="component" value="Unassembled WGS sequence"/>
</dbReference>
<organism evidence="6 7">
    <name type="scientific">Paramuricea clavata</name>
    <name type="common">Red gorgonian</name>
    <name type="synonym">Violescent sea-whip</name>
    <dbReference type="NCBI Taxonomy" id="317549"/>
    <lineage>
        <taxon>Eukaryota</taxon>
        <taxon>Metazoa</taxon>
        <taxon>Cnidaria</taxon>
        <taxon>Anthozoa</taxon>
        <taxon>Octocorallia</taxon>
        <taxon>Malacalcyonacea</taxon>
        <taxon>Plexauridae</taxon>
        <taxon>Paramuricea</taxon>
    </lineage>
</organism>
<dbReference type="Pfam" id="PF01285">
    <property type="entry name" value="TEA"/>
    <property type="match status" value="1"/>
</dbReference>
<dbReference type="InterPro" id="IPR050937">
    <property type="entry name" value="TEC1_TEAD_TF"/>
</dbReference>
<keyword evidence="3" id="KW-0804">Transcription</keyword>
<protein>
    <submittedName>
        <fullName evidence="6">Transcriptional enhancer factor TEF-1-like</fullName>
    </submittedName>
</protein>
<keyword evidence="7" id="KW-1185">Reference proteome</keyword>
<comment type="subcellular location">
    <subcellularLocation>
        <location evidence="1">Nucleus</location>
    </subcellularLocation>
</comment>
<dbReference type="Gene3D" id="6.10.20.40">
    <property type="entry name" value="TEA/ATTS domain"/>
    <property type="match status" value="1"/>
</dbReference>
<dbReference type="PANTHER" id="PTHR11834:SF0">
    <property type="entry name" value="PROTEIN SCALLOPED"/>
    <property type="match status" value="1"/>
</dbReference>
<feature type="compositionally biased region" description="Polar residues" evidence="5">
    <location>
        <begin position="166"/>
        <end position="183"/>
    </location>
</feature>
<evidence type="ECO:0000256" key="3">
    <source>
        <dbReference type="ARBA" id="ARBA00023163"/>
    </source>
</evidence>
<feature type="region of interest" description="Disordered" evidence="5">
    <location>
        <begin position="163"/>
        <end position="183"/>
    </location>
</feature>
<evidence type="ECO:0000256" key="2">
    <source>
        <dbReference type="ARBA" id="ARBA00023015"/>
    </source>
</evidence>
<evidence type="ECO:0000256" key="1">
    <source>
        <dbReference type="ARBA" id="ARBA00004123"/>
    </source>
</evidence>
<keyword evidence="2" id="KW-0805">Transcription regulation</keyword>
<dbReference type="PROSITE" id="PS51088">
    <property type="entry name" value="TEA_2"/>
    <property type="match status" value="1"/>
</dbReference>
<dbReference type="GO" id="GO:0000978">
    <property type="term" value="F:RNA polymerase II cis-regulatory region sequence-specific DNA binding"/>
    <property type="evidence" value="ECO:0007669"/>
    <property type="project" value="TreeGrafter"/>
</dbReference>
<evidence type="ECO:0000313" key="6">
    <source>
        <dbReference type="EMBL" id="CAB3996709.1"/>
    </source>
</evidence>
<evidence type="ECO:0000256" key="4">
    <source>
        <dbReference type="ARBA" id="ARBA00023242"/>
    </source>
</evidence>